<evidence type="ECO:0000256" key="1">
    <source>
        <dbReference type="SAM" id="Phobius"/>
    </source>
</evidence>
<keyword evidence="1" id="KW-0812">Transmembrane</keyword>
<keyword evidence="3" id="KW-1185">Reference proteome</keyword>
<dbReference type="EMBL" id="AP024238">
    <property type="protein sequence ID" value="BCO29031.1"/>
    <property type="molecule type" value="Genomic_DNA"/>
</dbReference>
<reference evidence="2 3" key="1">
    <citation type="journal article" date="2021" name="Microbiol. Spectr.">
        <title>A Single Bacterium Capable of Oxidation and Reduction of Iron at Circumneutral pH.</title>
        <authorList>
            <person name="Kato S."/>
            <person name="Ohkuma M."/>
        </authorList>
    </citation>
    <scope>NUCLEOTIDE SEQUENCE [LARGE SCALE GENOMIC DNA]</scope>
    <source>
        <strain evidence="2 3">MIZ03</strain>
    </source>
</reference>
<accession>A0ABM7MRQ9</accession>
<dbReference type="SUPFAM" id="SSF58113">
    <property type="entry name" value="Apolipoprotein A-I"/>
    <property type="match status" value="1"/>
</dbReference>
<evidence type="ECO:0000313" key="3">
    <source>
        <dbReference type="Proteomes" id="UP000824366"/>
    </source>
</evidence>
<dbReference type="Gene3D" id="1.20.120.20">
    <property type="entry name" value="Apolipoprotein"/>
    <property type="match status" value="1"/>
</dbReference>
<gene>
    <name evidence="2" type="ORF">MIZ03_3942</name>
</gene>
<name>A0ABM7MRQ9_9BURK</name>
<organism evidence="2 3">
    <name type="scientific">Rhodoferax lithotrophicus</name>
    <dbReference type="NCBI Taxonomy" id="2798804"/>
    <lineage>
        <taxon>Bacteria</taxon>
        <taxon>Pseudomonadati</taxon>
        <taxon>Pseudomonadota</taxon>
        <taxon>Betaproteobacteria</taxon>
        <taxon>Burkholderiales</taxon>
        <taxon>Comamonadaceae</taxon>
        <taxon>Rhodoferax</taxon>
    </lineage>
</organism>
<proteinExistence type="predicted"/>
<feature type="transmembrane region" description="Helical" evidence="1">
    <location>
        <begin position="88"/>
        <end position="106"/>
    </location>
</feature>
<protein>
    <recommendedName>
        <fullName evidence="4">Methyl-accepting chemotaxis protein</fullName>
    </recommendedName>
</protein>
<keyword evidence="1" id="KW-1133">Transmembrane helix</keyword>
<dbReference type="Proteomes" id="UP000824366">
    <property type="component" value="Chromosome"/>
</dbReference>
<evidence type="ECO:0008006" key="4">
    <source>
        <dbReference type="Google" id="ProtNLM"/>
    </source>
</evidence>
<sequence>MNISELLGFIAPQLEPLQLSFFILILVMFFGTIFSTLLNAKDAAWEKNWNNGTPDDYSDDLDIDHGSVTDLWHAVATKSEKLAEIMPGMLLVVGLLGTFLGLGLALNHASNILGQSNAISATGTANSMQDLLSMMQGLGTKFKTSTWGIAFFLLLKVWSSWLGFEEKRLTWVIRKVKAELERRKAQAQSTELNKQQTLFAQINQAAGQIVQGFSLNLDKLSESQKARHQQTLQFLGKGIQTVRGDLASINTAIQSDNAIMKQVLEQSIQGVRADLASINAATQASSEAMAGFVNSTQTIIKDMSAASNKMADGAHEVGVAGSSLVKAVDEFSTQFKQVLGDVRTDLSAAINDMSEQAARTLEQGTKELGKATLEISAALGVLSQDVTVTMNGVKDSIGKSLKIQEEGAVLFRRSSDTLNENVTATTELVQKLGEDIRSGLQAVSDSGRRMVSIGKSLEIIVPQMGDLLPALEPLKTLHVQNQPLLDEAKTLRTDLSKRDARQEIQFEKSLKIQLEVAERIQRSTDMLNEHVKAATALVSKLGDDTLRHSKTVSGTDPRIKFSAETQS</sequence>
<feature type="transmembrane region" description="Helical" evidence="1">
    <location>
        <begin position="20"/>
        <end position="40"/>
    </location>
</feature>
<evidence type="ECO:0000313" key="2">
    <source>
        <dbReference type="EMBL" id="BCO29031.1"/>
    </source>
</evidence>
<keyword evidence="1" id="KW-0472">Membrane</keyword>
<dbReference type="RefSeq" id="WP_223904927.1">
    <property type="nucleotide sequence ID" value="NZ_AP024238.1"/>
</dbReference>